<name>A0A0E9PQD6_ANGAN</name>
<evidence type="ECO:0000313" key="1">
    <source>
        <dbReference type="EMBL" id="JAH06502.1"/>
    </source>
</evidence>
<reference evidence="1" key="2">
    <citation type="journal article" date="2015" name="Fish Shellfish Immunol.">
        <title>Early steps in the European eel (Anguilla anguilla)-Vibrio vulnificus interaction in the gills: Role of the RtxA13 toxin.</title>
        <authorList>
            <person name="Callol A."/>
            <person name="Pajuelo D."/>
            <person name="Ebbesson L."/>
            <person name="Teles M."/>
            <person name="MacKenzie S."/>
            <person name="Amaro C."/>
        </authorList>
    </citation>
    <scope>NUCLEOTIDE SEQUENCE</scope>
</reference>
<dbReference type="AlphaFoldDB" id="A0A0E9PQD6"/>
<reference evidence="1" key="1">
    <citation type="submission" date="2014-11" db="EMBL/GenBank/DDBJ databases">
        <authorList>
            <person name="Amaro Gonzalez C."/>
        </authorList>
    </citation>
    <scope>NUCLEOTIDE SEQUENCE</scope>
</reference>
<sequence>MSTDCPVPNQVKARGFPWVACHNPPKWSRTPLMPGLGPARVIKIHNFWLHLTLPPRALVMSYKG</sequence>
<protein>
    <submittedName>
        <fullName evidence="1">Uncharacterized protein</fullName>
    </submittedName>
</protein>
<proteinExistence type="predicted"/>
<accession>A0A0E9PQD6</accession>
<organism evidence="1">
    <name type="scientific">Anguilla anguilla</name>
    <name type="common">European freshwater eel</name>
    <name type="synonym">Muraena anguilla</name>
    <dbReference type="NCBI Taxonomy" id="7936"/>
    <lineage>
        <taxon>Eukaryota</taxon>
        <taxon>Metazoa</taxon>
        <taxon>Chordata</taxon>
        <taxon>Craniata</taxon>
        <taxon>Vertebrata</taxon>
        <taxon>Euteleostomi</taxon>
        <taxon>Actinopterygii</taxon>
        <taxon>Neopterygii</taxon>
        <taxon>Teleostei</taxon>
        <taxon>Anguilliformes</taxon>
        <taxon>Anguillidae</taxon>
        <taxon>Anguilla</taxon>
    </lineage>
</organism>
<dbReference type="EMBL" id="GBXM01102075">
    <property type="protein sequence ID" value="JAH06502.1"/>
    <property type="molecule type" value="Transcribed_RNA"/>
</dbReference>